<keyword evidence="4" id="KW-0547">Nucleotide-binding</keyword>
<feature type="domain" description="Helicase ATP-binding" evidence="14">
    <location>
        <begin position="729"/>
        <end position="892"/>
    </location>
</feature>
<evidence type="ECO:0000256" key="13">
    <source>
        <dbReference type="SAM" id="MobiDB-lite"/>
    </source>
</evidence>
<evidence type="ECO:0000256" key="3">
    <source>
        <dbReference type="ARBA" id="ARBA00022728"/>
    </source>
</evidence>
<evidence type="ECO:0000256" key="4">
    <source>
        <dbReference type="ARBA" id="ARBA00022741"/>
    </source>
</evidence>
<evidence type="ECO:0000256" key="12">
    <source>
        <dbReference type="ARBA" id="ARBA00077342"/>
    </source>
</evidence>
<evidence type="ECO:0000256" key="7">
    <source>
        <dbReference type="ARBA" id="ARBA00022840"/>
    </source>
</evidence>
<dbReference type="InterPro" id="IPR027417">
    <property type="entry name" value="P-loop_NTPase"/>
</dbReference>
<dbReference type="Gene3D" id="3.40.50.300">
    <property type="entry name" value="P-loop containing nucleotide triphosphate hydrolases"/>
    <property type="match status" value="2"/>
</dbReference>
<keyword evidence="5" id="KW-0378">Hydrolase</keyword>
<dbReference type="InterPro" id="IPR014001">
    <property type="entry name" value="Helicase_ATP-bd"/>
</dbReference>
<dbReference type="PROSITE" id="PS51192">
    <property type="entry name" value="HELICASE_ATP_BIND_1"/>
    <property type="match status" value="1"/>
</dbReference>
<dbReference type="GO" id="GO:0003723">
    <property type="term" value="F:RNA binding"/>
    <property type="evidence" value="ECO:0007669"/>
    <property type="project" value="TreeGrafter"/>
</dbReference>
<dbReference type="InterPro" id="IPR001650">
    <property type="entry name" value="Helicase_C-like"/>
</dbReference>
<sequence>MVGMGVVVVERGRRRVVATAAAGEGGVRRWITVAAGHGRSRRNPWLVRARMTQGEILRKQPRVLYEFLMGNGDLPPNSTDLHTLSFGFRRRRLLARLSLPPPPPPLRTQPGELPAAAGGRPYVAADPRAAPASPASMDGNGKLDLEATMTTLGPEDDTAQGLILPNRDRVMYRPPPGKSALGLDLLAHRKRESEGSNAFKPPPQKVVAAATSTDEDEKPGPAESDDAKSLTSGHHGSVSRRYRGTNSDERTSLKEPTITDEDGRGPSPSHRDGSYRQDNYVSRSSQGSHSRSTPRKHDDYDDRGSRDKHGERERSASIGYSSSGRRGYRDDRESHNRRDERERSTSVDYTNKRSRHEHSSRTPARSDWDSGRWEWEDTPRREYRDDRSNSHRQHSTPSPMLAAASPDARLVSPWLGGNTPRYAASPWDNVSPSPAPIRASGSSKGSSCPRSGGRSHQLTFSSTAGSNDMEADRSPSAADGNHEITEEMMQEMDYNADRAWYDCEEHNTMFDGDNSMYLEDDSSYKKREAQLPKRLTRKDGSLMTLAQSKKLSQMTADNAQWEDRQLLRSGAVRGTEVQTEFDDEEERKVILLVHDTKPPFLDGRVVFTKQAEPVMPLKDPTSDMAIVARKGSALVREIREKQSMNKSRQRFWELTGSKLGNILGVEKTAEQVDADTATVGDQGEIDFKVEGKFSQHLEKAEAVSDFAKSKSLAQQRQYLPIFTVRDDLLQVVRENQVVVVVGETGSGKTTQLTQYLHEDGYTTTGIVGCTQPRRVAAMSVAKRVSEEMETELGDRVGYAIRFEDMTSPNTIIKYMTDGVLLRETLKDSDLDKYRVIVMDEAHERSLNTDVLFGILKKVVARRRDFKLIVTSATLNADKFSKFFGGVPVFHIPGRTFPVNIMFSKTPCEDYVEAAVKQAMTIHITSGAGDILIFMTGQEEIEATCYALAERMEQLVSSSTKTVPKLSILPIYSQLPADLQAKIFQKAEEGTRKCIVATNIAETSLTVDGIFYVIDTGYGKMKVYNPRMGMDALQVFPVSRAAADQRAGRAGRTGPGTCYRLFTESAYQNEMLPNPVPEIQRTNLGNVVLLLKSLKVENLLDFDFMDPPPQENILNSMYQLWVLGALNNVGALTEIGWKMVEFPLDPTLAKMLLMGEQLECLDEVLTIVSMLSVPSVFFRPKDRAEESDAAREKFFVPESDHLTLLNVYLQWKSNQYRGDWCNDHFLHVKGLRKAREVRSQLLDILKTLKIPLTSCHMEWDVVRKAICSAYFHNAARLKGVGEYVNCRNGMPCHLHPSSALYGLGYTPDYTVYHELVLTTKEYMQCVTAVDPQWLAELGPMFFSVKETDTSLLDHKKRQKDDKTAMEEEMEKLRREQAEAARLEKEREREKRAKQQQQVSMPGLKKGSTYLRPKRMGL</sequence>
<dbReference type="SMART" id="SM00847">
    <property type="entry name" value="HA2"/>
    <property type="match status" value="1"/>
</dbReference>
<keyword evidence="3" id="KW-0747">Spliceosome</keyword>
<dbReference type="CDD" id="cd18791">
    <property type="entry name" value="SF2_C_RHA"/>
    <property type="match status" value="1"/>
</dbReference>
<dbReference type="Pfam" id="PF21010">
    <property type="entry name" value="HA2_C"/>
    <property type="match status" value="1"/>
</dbReference>
<feature type="region of interest" description="Disordered" evidence="13">
    <location>
        <begin position="1353"/>
        <end position="1416"/>
    </location>
</feature>
<reference evidence="16 17" key="1">
    <citation type="submission" date="2012-08" db="EMBL/GenBank/DDBJ databases">
        <title>Oryza genome evolution.</title>
        <authorList>
            <person name="Wing R.A."/>
        </authorList>
    </citation>
    <scope>NUCLEOTIDE SEQUENCE</scope>
</reference>
<evidence type="ECO:0000256" key="6">
    <source>
        <dbReference type="ARBA" id="ARBA00022806"/>
    </source>
</evidence>
<evidence type="ECO:0000256" key="9">
    <source>
        <dbReference type="ARBA" id="ARBA00038040"/>
    </source>
</evidence>
<dbReference type="SMART" id="SM00490">
    <property type="entry name" value="HELICc"/>
    <property type="match status" value="1"/>
</dbReference>
<comment type="similarity">
    <text evidence="11">Belongs to the DEAD box helicase family. DEAH subfamily. PRP2 sub-subfamily.</text>
</comment>
<dbReference type="HOGENOM" id="CLU_001832_6_5_1"/>
<keyword evidence="2" id="KW-0507">mRNA processing</keyword>
<protein>
    <recommendedName>
        <fullName evidence="1">RNA helicase</fullName>
        <ecNumber evidence="1">3.6.4.13</ecNumber>
    </recommendedName>
    <alternativeName>
        <fullName evidence="12">DEAH RNA helicase homolog PRP2</fullName>
    </alternativeName>
</protein>
<organism evidence="16 17">
    <name type="scientific">Leersia perrieri</name>
    <dbReference type="NCBI Taxonomy" id="77586"/>
    <lineage>
        <taxon>Eukaryota</taxon>
        <taxon>Viridiplantae</taxon>
        <taxon>Streptophyta</taxon>
        <taxon>Embryophyta</taxon>
        <taxon>Tracheophyta</taxon>
        <taxon>Spermatophyta</taxon>
        <taxon>Magnoliopsida</taxon>
        <taxon>Liliopsida</taxon>
        <taxon>Poales</taxon>
        <taxon>Poaceae</taxon>
        <taxon>BOP clade</taxon>
        <taxon>Oryzoideae</taxon>
        <taxon>Oryzeae</taxon>
        <taxon>Oryzinae</taxon>
        <taxon>Leersia</taxon>
    </lineage>
</organism>
<evidence type="ECO:0000259" key="15">
    <source>
        <dbReference type="PROSITE" id="PS51194"/>
    </source>
</evidence>
<keyword evidence="7" id="KW-0067">ATP-binding</keyword>
<accession>A0A0D9WZA4</accession>
<dbReference type="InterPro" id="IPR007502">
    <property type="entry name" value="Helicase-assoc_dom"/>
</dbReference>
<dbReference type="EnsemblPlants" id="LPERR07G13160.2">
    <property type="protein sequence ID" value="LPERR07G13160.2"/>
    <property type="gene ID" value="LPERR07G13160"/>
</dbReference>
<keyword evidence="6" id="KW-0347">Helicase</keyword>
<dbReference type="EC" id="3.6.4.13" evidence="1"/>
<comment type="similarity">
    <text evidence="9">Belongs to the DEAD box helicase family. DEAH subfamily. PRP16 sub-subfamily.</text>
</comment>
<evidence type="ECO:0000313" key="17">
    <source>
        <dbReference type="Proteomes" id="UP000032180"/>
    </source>
</evidence>
<evidence type="ECO:0000313" key="16">
    <source>
        <dbReference type="EnsemblPlants" id="LPERR07G13160.2"/>
    </source>
</evidence>
<feature type="compositionally biased region" description="Basic and acidic residues" evidence="13">
    <location>
        <begin position="295"/>
        <end position="315"/>
    </location>
</feature>
<dbReference type="FunFam" id="3.40.50.300:FF:000615">
    <property type="entry name" value="pre-mRNA-splicing factor ATP-dependent RNA helicase DEAH7"/>
    <property type="match status" value="1"/>
</dbReference>
<reference evidence="17" key="2">
    <citation type="submission" date="2013-12" db="EMBL/GenBank/DDBJ databases">
        <authorList>
            <person name="Yu Y."/>
            <person name="Lee S."/>
            <person name="de Baynast K."/>
            <person name="Wissotski M."/>
            <person name="Liu L."/>
            <person name="Talag J."/>
            <person name="Goicoechea J."/>
            <person name="Angelova A."/>
            <person name="Jetty R."/>
            <person name="Kudrna D."/>
            <person name="Golser W."/>
            <person name="Rivera L."/>
            <person name="Zhang J."/>
            <person name="Wing R."/>
        </authorList>
    </citation>
    <scope>NUCLEOTIDE SEQUENCE</scope>
</reference>
<dbReference type="Pfam" id="PF00270">
    <property type="entry name" value="DEAD"/>
    <property type="match status" value="1"/>
</dbReference>
<feature type="region of interest" description="Disordered" evidence="13">
    <location>
        <begin position="192"/>
        <end position="405"/>
    </location>
</feature>
<feature type="compositionally biased region" description="Low complexity" evidence="13">
    <location>
        <begin position="282"/>
        <end position="291"/>
    </location>
</feature>
<evidence type="ECO:0000256" key="5">
    <source>
        <dbReference type="ARBA" id="ARBA00022801"/>
    </source>
</evidence>
<dbReference type="GO" id="GO:0005524">
    <property type="term" value="F:ATP binding"/>
    <property type="evidence" value="ECO:0007669"/>
    <property type="project" value="UniProtKB-KW"/>
</dbReference>
<dbReference type="SUPFAM" id="SSF52540">
    <property type="entry name" value="P-loop containing nucleoside triphosphate hydrolases"/>
    <property type="match status" value="1"/>
</dbReference>
<dbReference type="GO" id="GO:0003724">
    <property type="term" value="F:RNA helicase activity"/>
    <property type="evidence" value="ECO:0007669"/>
    <property type="project" value="UniProtKB-EC"/>
</dbReference>
<dbReference type="FunFam" id="1.20.120.1080:FF:000001">
    <property type="entry name" value="Pre-mRNA-splicing factor ATP-dependent RNA helicase"/>
    <property type="match status" value="1"/>
</dbReference>
<dbReference type="InterPro" id="IPR011545">
    <property type="entry name" value="DEAD/DEAH_box_helicase_dom"/>
</dbReference>
<dbReference type="Gramene" id="LPERR07G13160.2">
    <property type="protein sequence ID" value="LPERR07G13160.2"/>
    <property type="gene ID" value="LPERR07G13160"/>
</dbReference>
<keyword evidence="17" id="KW-1185">Reference proteome</keyword>
<dbReference type="PANTHER" id="PTHR18934:SF91">
    <property type="entry name" value="PRE-MRNA-SPLICING FACTOR ATP-DEPENDENT RNA HELICASE PRP16"/>
    <property type="match status" value="1"/>
</dbReference>
<dbReference type="Pfam" id="PF00271">
    <property type="entry name" value="Helicase_C"/>
    <property type="match status" value="1"/>
</dbReference>
<feature type="compositionally biased region" description="Low complexity" evidence="13">
    <location>
        <begin position="438"/>
        <end position="455"/>
    </location>
</feature>
<evidence type="ECO:0000256" key="1">
    <source>
        <dbReference type="ARBA" id="ARBA00012552"/>
    </source>
</evidence>
<dbReference type="InterPro" id="IPR048333">
    <property type="entry name" value="HA2_WH"/>
</dbReference>
<dbReference type="SMART" id="SM00487">
    <property type="entry name" value="DEXDc"/>
    <property type="match status" value="1"/>
</dbReference>
<dbReference type="GO" id="GO:0006397">
    <property type="term" value="P:mRNA processing"/>
    <property type="evidence" value="ECO:0007669"/>
    <property type="project" value="UniProtKB-KW"/>
</dbReference>
<feature type="compositionally biased region" description="Basic and acidic residues" evidence="13">
    <location>
        <begin position="327"/>
        <end position="345"/>
    </location>
</feature>
<evidence type="ECO:0000259" key="14">
    <source>
        <dbReference type="PROSITE" id="PS51192"/>
    </source>
</evidence>
<dbReference type="PROSITE" id="PS51194">
    <property type="entry name" value="HELICASE_CTER"/>
    <property type="match status" value="1"/>
</dbReference>
<dbReference type="Gene3D" id="1.20.120.1080">
    <property type="match status" value="1"/>
</dbReference>
<evidence type="ECO:0000256" key="8">
    <source>
        <dbReference type="ARBA" id="ARBA00023187"/>
    </source>
</evidence>
<dbReference type="Pfam" id="PF07717">
    <property type="entry name" value="OB_NTP_bind"/>
    <property type="match status" value="1"/>
</dbReference>
<feature type="region of interest" description="Disordered" evidence="13">
    <location>
        <begin position="98"/>
        <end position="176"/>
    </location>
</feature>
<dbReference type="PANTHER" id="PTHR18934">
    <property type="entry name" value="ATP-DEPENDENT RNA HELICASE"/>
    <property type="match status" value="1"/>
</dbReference>
<dbReference type="Proteomes" id="UP000032180">
    <property type="component" value="Chromosome 7"/>
</dbReference>
<proteinExistence type="inferred from homology"/>
<dbReference type="GO" id="GO:0016787">
    <property type="term" value="F:hydrolase activity"/>
    <property type="evidence" value="ECO:0007669"/>
    <property type="project" value="UniProtKB-KW"/>
</dbReference>
<feature type="compositionally biased region" description="Low complexity" evidence="13">
    <location>
        <begin position="316"/>
        <end position="325"/>
    </location>
</feature>
<dbReference type="InterPro" id="IPR011709">
    <property type="entry name" value="DEAD-box_helicase_OB_fold"/>
</dbReference>
<evidence type="ECO:0000256" key="2">
    <source>
        <dbReference type="ARBA" id="ARBA00022664"/>
    </source>
</evidence>
<keyword evidence="8" id="KW-0508">mRNA splicing</keyword>
<feature type="compositionally biased region" description="Low complexity" evidence="13">
    <location>
        <begin position="121"/>
        <end position="135"/>
    </location>
</feature>
<evidence type="ECO:0000256" key="11">
    <source>
        <dbReference type="ARBA" id="ARBA00061257"/>
    </source>
</evidence>
<comment type="catalytic activity">
    <reaction evidence="10">
        <text>ATP + H2O = ADP + phosphate + H(+)</text>
        <dbReference type="Rhea" id="RHEA:13065"/>
        <dbReference type="ChEBI" id="CHEBI:15377"/>
        <dbReference type="ChEBI" id="CHEBI:15378"/>
        <dbReference type="ChEBI" id="CHEBI:30616"/>
        <dbReference type="ChEBI" id="CHEBI:43474"/>
        <dbReference type="ChEBI" id="CHEBI:456216"/>
        <dbReference type="EC" id="3.6.4.13"/>
    </reaction>
</comment>
<name>A0A0D9WZA4_9ORYZ</name>
<dbReference type="FunFam" id="3.40.50.300:FF:000007">
    <property type="entry name" value="Pre-mRNA-splicing factor ATP-dependent RNA helicase"/>
    <property type="match status" value="1"/>
</dbReference>
<feature type="compositionally biased region" description="Basic and acidic residues" evidence="13">
    <location>
        <begin position="357"/>
        <end position="389"/>
    </location>
</feature>
<dbReference type="GO" id="GO:0005681">
    <property type="term" value="C:spliceosomal complex"/>
    <property type="evidence" value="ECO:0007669"/>
    <property type="project" value="UniProtKB-KW"/>
</dbReference>
<evidence type="ECO:0000256" key="10">
    <source>
        <dbReference type="ARBA" id="ARBA00047984"/>
    </source>
</evidence>
<feature type="compositionally biased region" description="Polar residues" evidence="13">
    <location>
        <begin position="456"/>
        <end position="466"/>
    </location>
</feature>
<feature type="region of interest" description="Disordered" evidence="13">
    <location>
        <begin position="423"/>
        <end position="479"/>
    </location>
</feature>
<reference evidence="16" key="3">
    <citation type="submission" date="2015-04" db="UniProtKB">
        <authorList>
            <consortium name="EnsemblPlants"/>
        </authorList>
    </citation>
    <scope>IDENTIFICATION</scope>
</reference>
<dbReference type="Pfam" id="PF04408">
    <property type="entry name" value="WHD_HA2"/>
    <property type="match status" value="1"/>
</dbReference>
<feature type="compositionally biased region" description="Basic and acidic residues" evidence="13">
    <location>
        <begin position="1353"/>
        <end position="1391"/>
    </location>
</feature>
<feature type="domain" description="Helicase C-terminal" evidence="15">
    <location>
        <begin position="914"/>
        <end position="1094"/>
    </location>
</feature>
<feature type="compositionally biased region" description="Basic and acidic residues" evidence="13">
    <location>
        <begin position="261"/>
        <end position="275"/>
    </location>
</feature>
<dbReference type="GO" id="GO:0008380">
    <property type="term" value="P:RNA splicing"/>
    <property type="evidence" value="ECO:0007669"/>
    <property type="project" value="UniProtKB-KW"/>
</dbReference>